<dbReference type="EMBL" id="HACG01047427">
    <property type="protein sequence ID" value="CEK94292.1"/>
    <property type="molecule type" value="Transcribed_RNA"/>
</dbReference>
<sequence length="59" mass="6732">MLLVLNLDVDIKRYKETSTTEMKCLQRVLGVSTKDLYMNEAIKKKSGYIGTELCQETTS</sequence>
<accession>A0A0B7BMZ9</accession>
<protein>
    <submittedName>
        <fullName evidence="3">Uncharacterized protein</fullName>
    </submittedName>
</protein>
<evidence type="ECO:0000313" key="1">
    <source>
        <dbReference type="EMBL" id="CEK94285.1"/>
    </source>
</evidence>
<dbReference type="AlphaFoldDB" id="A0A0B7BMZ9"/>
<reference evidence="3" key="1">
    <citation type="submission" date="2014-12" db="EMBL/GenBank/DDBJ databases">
        <title>Insight into the proteome of Arion vulgaris.</title>
        <authorList>
            <person name="Aradska J."/>
            <person name="Bulat T."/>
            <person name="Smidak R."/>
            <person name="Sarate P."/>
            <person name="Gangsoo J."/>
            <person name="Sialana F."/>
            <person name="Bilban M."/>
            <person name="Lubec G."/>
        </authorList>
    </citation>
    <scope>NUCLEOTIDE SEQUENCE</scope>
    <source>
        <tissue evidence="3">Skin</tissue>
    </source>
</reference>
<name>A0A0B7BMZ9_9EUPU</name>
<gene>
    <name evidence="3" type="primary">ORF200117</name>
    <name evidence="1" type="synonym">ORF200063</name>
    <name evidence="2" type="synonym">ORF200079</name>
</gene>
<dbReference type="EMBL" id="HACG01047422">
    <property type="protein sequence ID" value="CEK94287.1"/>
    <property type="molecule type" value="Transcribed_RNA"/>
</dbReference>
<evidence type="ECO:0000313" key="3">
    <source>
        <dbReference type="EMBL" id="CEK94292.1"/>
    </source>
</evidence>
<organism evidence="3">
    <name type="scientific">Arion vulgaris</name>
    <dbReference type="NCBI Taxonomy" id="1028688"/>
    <lineage>
        <taxon>Eukaryota</taxon>
        <taxon>Metazoa</taxon>
        <taxon>Spiralia</taxon>
        <taxon>Lophotrochozoa</taxon>
        <taxon>Mollusca</taxon>
        <taxon>Gastropoda</taxon>
        <taxon>Heterobranchia</taxon>
        <taxon>Euthyneura</taxon>
        <taxon>Panpulmonata</taxon>
        <taxon>Eupulmonata</taxon>
        <taxon>Stylommatophora</taxon>
        <taxon>Helicina</taxon>
        <taxon>Arionoidea</taxon>
        <taxon>Arionidae</taxon>
        <taxon>Arion</taxon>
    </lineage>
</organism>
<evidence type="ECO:0000313" key="2">
    <source>
        <dbReference type="EMBL" id="CEK94287.1"/>
    </source>
</evidence>
<dbReference type="EMBL" id="HACG01047420">
    <property type="protein sequence ID" value="CEK94285.1"/>
    <property type="molecule type" value="Transcribed_RNA"/>
</dbReference>
<proteinExistence type="predicted"/>